<dbReference type="PANTHER" id="PTHR37017">
    <property type="entry name" value="AB HYDROLASE-1 DOMAIN-CONTAINING PROTEIN-RELATED"/>
    <property type="match status" value="1"/>
</dbReference>
<dbReference type="InterPro" id="IPR000073">
    <property type="entry name" value="AB_hydrolase_1"/>
</dbReference>
<dbReference type="GO" id="GO:0016787">
    <property type="term" value="F:hydrolase activity"/>
    <property type="evidence" value="ECO:0007669"/>
    <property type="project" value="UniProtKB-KW"/>
</dbReference>
<evidence type="ECO:0000259" key="1">
    <source>
        <dbReference type="Pfam" id="PF12697"/>
    </source>
</evidence>
<protein>
    <submittedName>
        <fullName evidence="2">Alpha hydrolase-16</fullName>
    </submittedName>
</protein>
<dbReference type="EMBL" id="PDLM01000003">
    <property type="protein sequence ID" value="RDW82484.1"/>
    <property type="molecule type" value="Genomic_DNA"/>
</dbReference>
<feature type="domain" description="AB hydrolase-1" evidence="1">
    <location>
        <begin position="6"/>
        <end position="243"/>
    </location>
</feature>
<gene>
    <name evidence="2" type="ORF">BP6252_03596</name>
</gene>
<accession>A0A3D8S8Q4</accession>
<dbReference type="PANTHER" id="PTHR37017:SF11">
    <property type="entry name" value="ESTERASE_LIPASE_THIOESTERASE DOMAIN-CONTAINING PROTEIN"/>
    <property type="match status" value="1"/>
</dbReference>
<reference evidence="2 3" key="1">
    <citation type="journal article" date="2018" name="IMA Fungus">
        <title>IMA Genome-F 9: Draft genome sequence of Annulohypoxylon stygium, Aspergillus mulundensis, Berkeleyomyces basicola (syn. Thielaviopsis basicola), Ceratocystis smalleyi, two Cercospora beticola strains, Coleophoma cylindrospora, Fusarium fracticaudum, Phialophora cf. hyalina, and Morchella septimelata.</title>
        <authorList>
            <person name="Wingfield B.D."/>
            <person name="Bills G.F."/>
            <person name="Dong Y."/>
            <person name="Huang W."/>
            <person name="Nel W.J."/>
            <person name="Swalarsk-Parry B.S."/>
            <person name="Vaghefi N."/>
            <person name="Wilken P.M."/>
            <person name="An Z."/>
            <person name="de Beer Z.W."/>
            <person name="De Vos L."/>
            <person name="Chen L."/>
            <person name="Duong T.A."/>
            <person name="Gao Y."/>
            <person name="Hammerbacher A."/>
            <person name="Kikkert J.R."/>
            <person name="Li Y."/>
            <person name="Li H."/>
            <person name="Li K."/>
            <person name="Li Q."/>
            <person name="Liu X."/>
            <person name="Ma X."/>
            <person name="Naidoo K."/>
            <person name="Pethybridge S.J."/>
            <person name="Sun J."/>
            <person name="Steenkamp E.T."/>
            <person name="van der Nest M.A."/>
            <person name="van Wyk S."/>
            <person name="Wingfield M.J."/>
            <person name="Xiong C."/>
            <person name="Yue Q."/>
            <person name="Zhang X."/>
        </authorList>
    </citation>
    <scope>NUCLEOTIDE SEQUENCE [LARGE SCALE GENOMIC DNA]</scope>
    <source>
        <strain evidence="2 3">BP6252</strain>
    </source>
</reference>
<dbReference type="InterPro" id="IPR052897">
    <property type="entry name" value="Sec-Metab_Biosynth_Hydrolase"/>
</dbReference>
<dbReference type="Proteomes" id="UP000256645">
    <property type="component" value="Unassembled WGS sequence"/>
</dbReference>
<evidence type="ECO:0000313" key="2">
    <source>
        <dbReference type="EMBL" id="RDW82484.1"/>
    </source>
</evidence>
<dbReference type="InterPro" id="IPR029058">
    <property type="entry name" value="AB_hydrolase_fold"/>
</dbReference>
<dbReference type="OrthoDB" id="1263307at2759"/>
<dbReference type="Gene3D" id="3.40.50.1820">
    <property type="entry name" value="alpha/beta hydrolase"/>
    <property type="match status" value="1"/>
</dbReference>
<comment type="caution">
    <text evidence="2">The sequence shown here is derived from an EMBL/GenBank/DDBJ whole genome shotgun (WGS) entry which is preliminary data.</text>
</comment>
<dbReference type="STRING" id="1849047.A0A3D8S8Q4"/>
<dbReference type="AlphaFoldDB" id="A0A3D8S8Q4"/>
<evidence type="ECO:0000313" key="3">
    <source>
        <dbReference type="Proteomes" id="UP000256645"/>
    </source>
</evidence>
<dbReference type="Pfam" id="PF12697">
    <property type="entry name" value="Abhydrolase_6"/>
    <property type="match status" value="1"/>
</dbReference>
<keyword evidence="3" id="KW-1185">Reference proteome</keyword>
<proteinExistence type="predicted"/>
<organism evidence="2 3">
    <name type="scientific">Coleophoma cylindrospora</name>
    <dbReference type="NCBI Taxonomy" id="1849047"/>
    <lineage>
        <taxon>Eukaryota</taxon>
        <taxon>Fungi</taxon>
        <taxon>Dikarya</taxon>
        <taxon>Ascomycota</taxon>
        <taxon>Pezizomycotina</taxon>
        <taxon>Leotiomycetes</taxon>
        <taxon>Helotiales</taxon>
        <taxon>Dermateaceae</taxon>
        <taxon>Coleophoma</taxon>
    </lineage>
</organism>
<keyword evidence="2" id="KW-0378">Hydrolase</keyword>
<sequence length="251" mass="27245">MSKPVFLLVPGAWHSPDSFSPTTKLLEKAGYEVKGVNLPSIGASPHHTSNEQDVQAIRNVLNPILSSGKDVVVIMHSYGGTVGSEALGEYVADMEKGEKPGRGKVVRMVFCTAFCLPIGSSLMKALEMKRMPWFIVNEDESEIQAGTPKEIFYNDISDAEAAPLIAHLKGQGYKTFFSDLTVEPWRIVPSTYILCEADNAIPIQAQEGMVAHAQSIAPNAFDVIERCSAGHSPFLSQPEWLAEKLIKSAGA</sequence>
<dbReference type="SUPFAM" id="SSF53474">
    <property type="entry name" value="alpha/beta-Hydrolases"/>
    <property type="match status" value="1"/>
</dbReference>
<name>A0A3D8S8Q4_9HELO</name>